<accession>A0AAE0HY06</accession>
<dbReference type="InterPro" id="IPR036291">
    <property type="entry name" value="NAD(P)-bd_dom_sf"/>
</dbReference>
<dbReference type="Proteomes" id="UP001283341">
    <property type="component" value="Unassembled WGS sequence"/>
</dbReference>
<evidence type="ECO:0000313" key="4">
    <source>
        <dbReference type="EMBL" id="KAK3314607.1"/>
    </source>
</evidence>
<comment type="similarity">
    <text evidence="1">Belongs to the short-chain dehydrogenases/reductases (SDR) family.</text>
</comment>
<dbReference type="Gene3D" id="3.40.50.720">
    <property type="entry name" value="NAD(P)-binding Rossmann-like Domain"/>
    <property type="match status" value="1"/>
</dbReference>
<comment type="caution">
    <text evidence="4">The sequence shown here is derived from an EMBL/GenBank/DDBJ whole genome shotgun (WGS) entry which is preliminary data.</text>
</comment>
<proteinExistence type="inferred from homology"/>
<organism evidence="4 5">
    <name type="scientific">Apodospora peruviana</name>
    <dbReference type="NCBI Taxonomy" id="516989"/>
    <lineage>
        <taxon>Eukaryota</taxon>
        <taxon>Fungi</taxon>
        <taxon>Dikarya</taxon>
        <taxon>Ascomycota</taxon>
        <taxon>Pezizomycotina</taxon>
        <taxon>Sordariomycetes</taxon>
        <taxon>Sordariomycetidae</taxon>
        <taxon>Sordariales</taxon>
        <taxon>Lasiosphaeriaceae</taxon>
        <taxon>Apodospora</taxon>
    </lineage>
</organism>
<reference evidence="4" key="2">
    <citation type="submission" date="2023-06" db="EMBL/GenBank/DDBJ databases">
        <authorList>
            <consortium name="Lawrence Berkeley National Laboratory"/>
            <person name="Haridas S."/>
            <person name="Hensen N."/>
            <person name="Bonometti L."/>
            <person name="Westerberg I."/>
            <person name="Brannstrom I.O."/>
            <person name="Guillou S."/>
            <person name="Cros-Aarteil S."/>
            <person name="Calhoun S."/>
            <person name="Kuo A."/>
            <person name="Mondo S."/>
            <person name="Pangilinan J."/>
            <person name="Riley R."/>
            <person name="Labutti K."/>
            <person name="Andreopoulos B."/>
            <person name="Lipzen A."/>
            <person name="Chen C."/>
            <person name="Yanf M."/>
            <person name="Daum C."/>
            <person name="Ng V."/>
            <person name="Clum A."/>
            <person name="Steindorff A."/>
            <person name="Ohm R."/>
            <person name="Martin F."/>
            <person name="Silar P."/>
            <person name="Natvig D."/>
            <person name="Lalanne C."/>
            <person name="Gautier V."/>
            <person name="Ament-Velasquez S.L."/>
            <person name="Kruys A."/>
            <person name="Hutchinson M.I."/>
            <person name="Powell A.J."/>
            <person name="Barry K."/>
            <person name="Miller A.N."/>
            <person name="Grigoriev I.V."/>
            <person name="Debuchy R."/>
            <person name="Gladieux P."/>
            <person name="Thoren M.H."/>
            <person name="Johannesson H."/>
        </authorList>
    </citation>
    <scope>NUCLEOTIDE SEQUENCE</scope>
    <source>
        <strain evidence="4">CBS 118394</strain>
    </source>
</reference>
<keyword evidence="5" id="KW-1185">Reference proteome</keyword>
<sequence length="346" mass="37983">MRLEHGPARLFIQTQFCVKPKPIPLTSETDLTGKTAVVTGGNSGLGLHHARQLLGLNLSRLILAVRSPEKGESAAVKFRAEFPSAVVSVWSLEMTSYPSIQAFARRVATETPDLDIAVLNAGVMQSEFALNPSTGHERDIQVNYLSTFLLAILLMPTLRRKVETQNDKSRKGPGRLTIIGSGVAYMARLPNSAKRPFLKSFDDLSVQPWDMMERYSASKALHLLFLARLFEHLPPADELIFNVVDPGYCEGSGLHQHMRGAISVAFSVLATLTARSLEAGAATYTDAVVVQGKESHGCFVKDLKIAPFCALVYTPEGEKLMDVLFEETMAEFEFAGAREILQSMRS</sequence>
<dbReference type="AlphaFoldDB" id="A0AAE0HY06"/>
<protein>
    <recommendedName>
        <fullName evidence="6">Short-chain dehydrogenase/reductase family protein</fullName>
    </recommendedName>
</protein>
<name>A0AAE0HY06_9PEZI</name>
<evidence type="ECO:0000256" key="3">
    <source>
        <dbReference type="ARBA" id="ARBA00023002"/>
    </source>
</evidence>
<keyword evidence="3" id="KW-0560">Oxidoreductase</keyword>
<dbReference type="PRINTS" id="PR00081">
    <property type="entry name" value="GDHRDH"/>
</dbReference>
<dbReference type="PANTHER" id="PTHR24320:SF252">
    <property type="entry name" value="DEHYDROGENASE_REDUCTASE FAMILY PROTEIN, PUTATIVE (AFU_ORTHOLOGUE AFUA_3G08550)-RELATED"/>
    <property type="match status" value="1"/>
</dbReference>
<dbReference type="PANTHER" id="PTHR24320">
    <property type="entry name" value="RETINOL DEHYDROGENASE"/>
    <property type="match status" value="1"/>
</dbReference>
<keyword evidence="2" id="KW-0521">NADP</keyword>
<dbReference type="SUPFAM" id="SSF51735">
    <property type="entry name" value="NAD(P)-binding Rossmann-fold domains"/>
    <property type="match status" value="1"/>
</dbReference>
<dbReference type="GO" id="GO:0016491">
    <property type="term" value="F:oxidoreductase activity"/>
    <property type="evidence" value="ECO:0007669"/>
    <property type="project" value="UniProtKB-KW"/>
</dbReference>
<reference evidence="4" key="1">
    <citation type="journal article" date="2023" name="Mol. Phylogenet. Evol.">
        <title>Genome-scale phylogeny and comparative genomics of the fungal order Sordariales.</title>
        <authorList>
            <person name="Hensen N."/>
            <person name="Bonometti L."/>
            <person name="Westerberg I."/>
            <person name="Brannstrom I.O."/>
            <person name="Guillou S."/>
            <person name="Cros-Aarteil S."/>
            <person name="Calhoun S."/>
            <person name="Haridas S."/>
            <person name="Kuo A."/>
            <person name="Mondo S."/>
            <person name="Pangilinan J."/>
            <person name="Riley R."/>
            <person name="LaButti K."/>
            <person name="Andreopoulos B."/>
            <person name="Lipzen A."/>
            <person name="Chen C."/>
            <person name="Yan M."/>
            <person name="Daum C."/>
            <person name="Ng V."/>
            <person name="Clum A."/>
            <person name="Steindorff A."/>
            <person name="Ohm R.A."/>
            <person name="Martin F."/>
            <person name="Silar P."/>
            <person name="Natvig D.O."/>
            <person name="Lalanne C."/>
            <person name="Gautier V."/>
            <person name="Ament-Velasquez S.L."/>
            <person name="Kruys A."/>
            <person name="Hutchinson M.I."/>
            <person name="Powell A.J."/>
            <person name="Barry K."/>
            <person name="Miller A.N."/>
            <person name="Grigoriev I.V."/>
            <person name="Debuchy R."/>
            <person name="Gladieux P."/>
            <person name="Hiltunen Thoren M."/>
            <person name="Johannesson H."/>
        </authorList>
    </citation>
    <scope>NUCLEOTIDE SEQUENCE</scope>
    <source>
        <strain evidence="4">CBS 118394</strain>
    </source>
</reference>
<gene>
    <name evidence="4" type="ORF">B0H66DRAFT_576809</name>
</gene>
<evidence type="ECO:0008006" key="6">
    <source>
        <dbReference type="Google" id="ProtNLM"/>
    </source>
</evidence>
<dbReference type="InterPro" id="IPR002347">
    <property type="entry name" value="SDR_fam"/>
</dbReference>
<evidence type="ECO:0000256" key="1">
    <source>
        <dbReference type="ARBA" id="ARBA00006484"/>
    </source>
</evidence>
<evidence type="ECO:0000256" key="2">
    <source>
        <dbReference type="ARBA" id="ARBA00022857"/>
    </source>
</evidence>
<dbReference type="Pfam" id="PF00106">
    <property type="entry name" value="adh_short"/>
    <property type="match status" value="1"/>
</dbReference>
<evidence type="ECO:0000313" key="5">
    <source>
        <dbReference type="Proteomes" id="UP001283341"/>
    </source>
</evidence>
<dbReference type="EMBL" id="JAUEDM010000006">
    <property type="protein sequence ID" value="KAK3314607.1"/>
    <property type="molecule type" value="Genomic_DNA"/>
</dbReference>